<dbReference type="RefSeq" id="WP_099151925.1">
    <property type="nucleotide sequence ID" value="NZ_PDUD01000024.1"/>
</dbReference>
<feature type="compositionally biased region" description="Acidic residues" evidence="1">
    <location>
        <begin position="1"/>
        <end position="12"/>
    </location>
</feature>
<sequence>MEEPNMPSEEEIVPPQSPEPEETSPETKPPKRKIETGLLLGIIALLINIITVTIYISQTSIMRSQQRASAWPRLEWEIGYIQDEEFALEVTNNGIGPALIKSIAIKLDGETLDHLDSTYTRLMGGKNFPHLSNPLENRVIPPGKTIRPLEIGDPILASNFFFTLQQHQLEYSICYESVYGEQWTCNGLTVEKGKCF</sequence>
<evidence type="ECO:0000256" key="2">
    <source>
        <dbReference type="SAM" id="Phobius"/>
    </source>
</evidence>
<feature type="region of interest" description="Disordered" evidence="1">
    <location>
        <begin position="1"/>
        <end position="31"/>
    </location>
</feature>
<dbReference type="AlphaFoldDB" id="A0A2D0N8R7"/>
<name>A0A2D0N8R7_FLAN2</name>
<organism evidence="3 4">
    <name type="scientific">Flavilitoribacter nigricans (strain ATCC 23147 / DSM 23189 / NBRC 102662 / NCIMB 1420 / SS-2)</name>
    <name type="common">Lewinella nigricans</name>
    <dbReference type="NCBI Taxonomy" id="1122177"/>
    <lineage>
        <taxon>Bacteria</taxon>
        <taxon>Pseudomonadati</taxon>
        <taxon>Bacteroidota</taxon>
        <taxon>Saprospiria</taxon>
        <taxon>Saprospirales</taxon>
        <taxon>Lewinellaceae</taxon>
        <taxon>Flavilitoribacter</taxon>
    </lineage>
</organism>
<accession>A0A2D0N8R7</accession>
<keyword evidence="2" id="KW-0472">Membrane</keyword>
<dbReference type="OrthoDB" id="1492993at2"/>
<proteinExistence type="predicted"/>
<keyword evidence="4" id="KW-1185">Reference proteome</keyword>
<gene>
    <name evidence="3" type="ORF">CRP01_20375</name>
</gene>
<evidence type="ECO:0000256" key="1">
    <source>
        <dbReference type="SAM" id="MobiDB-lite"/>
    </source>
</evidence>
<keyword evidence="2" id="KW-0812">Transmembrane</keyword>
<evidence type="ECO:0000313" key="4">
    <source>
        <dbReference type="Proteomes" id="UP000223913"/>
    </source>
</evidence>
<evidence type="ECO:0000313" key="3">
    <source>
        <dbReference type="EMBL" id="PHN04865.1"/>
    </source>
</evidence>
<dbReference type="EMBL" id="PDUD01000024">
    <property type="protein sequence ID" value="PHN04865.1"/>
    <property type="molecule type" value="Genomic_DNA"/>
</dbReference>
<reference evidence="3 4" key="1">
    <citation type="submission" date="2017-10" db="EMBL/GenBank/DDBJ databases">
        <title>The draft genome sequence of Lewinella nigricans NBRC 102662.</title>
        <authorList>
            <person name="Wang K."/>
        </authorList>
    </citation>
    <scope>NUCLEOTIDE SEQUENCE [LARGE SCALE GENOMIC DNA]</scope>
    <source>
        <strain evidence="3 4">NBRC 102662</strain>
    </source>
</reference>
<feature type="transmembrane region" description="Helical" evidence="2">
    <location>
        <begin position="38"/>
        <end position="57"/>
    </location>
</feature>
<protein>
    <submittedName>
        <fullName evidence="3">Uncharacterized protein</fullName>
    </submittedName>
</protein>
<comment type="caution">
    <text evidence="3">The sequence shown here is derived from an EMBL/GenBank/DDBJ whole genome shotgun (WGS) entry which is preliminary data.</text>
</comment>
<dbReference type="Proteomes" id="UP000223913">
    <property type="component" value="Unassembled WGS sequence"/>
</dbReference>
<keyword evidence="2" id="KW-1133">Transmembrane helix</keyword>